<proteinExistence type="predicted"/>
<organism evidence="1 2">
    <name type="scientific">Mycena maculata</name>
    <dbReference type="NCBI Taxonomy" id="230809"/>
    <lineage>
        <taxon>Eukaryota</taxon>
        <taxon>Fungi</taxon>
        <taxon>Dikarya</taxon>
        <taxon>Basidiomycota</taxon>
        <taxon>Agaricomycotina</taxon>
        <taxon>Agaricomycetes</taxon>
        <taxon>Agaricomycetidae</taxon>
        <taxon>Agaricales</taxon>
        <taxon>Marasmiineae</taxon>
        <taxon>Mycenaceae</taxon>
        <taxon>Mycena</taxon>
    </lineage>
</organism>
<comment type="caution">
    <text evidence="1">The sequence shown here is derived from an EMBL/GenBank/DDBJ whole genome shotgun (WGS) entry which is preliminary data.</text>
</comment>
<dbReference type="AlphaFoldDB" id="A0AAD7NNN9"/>
<keyword evidence="2" id="KW-1185">Reference proteome</keyword>
<dbReference type="EMBL" id="JARJLG010000026">
    <property type="protein sequence ID" value="KAJ7769109.1"/>
    <property type="molecule type" value="Genomic_DNA"/>
</dbReference>
<reference evidence="1" key="1">
    <citation type="submission" date="2023-03" db="EMBL/GenBank/DDBJ databases">
        <title>Massive genome expansion in bonnet fungi (Mycena s.s.) driven by repeated elements and novel gene families across ecological guilds.</title>
        <authorList>
            <consortium name="Lawrence Berkeley National Laboratory"/>
            <person name="Harder C.B."/>
            <person name="Miyauchi S."/>
            <person name="Viragh M."/>
            <person name="Kuo A."/>
            <person name="Thoen E."/>
            <person name="Andreopoulos B."/>
            <person name="Lu D."/>
            <person name="Skrede I."/>
            <person name="Drula E."/>
            <person name="Henrissat B."/>
            <person name="Morin E."/>
            <person name="Kohler A."/>
            <person name="Barry K."/>
            <person name="LaButti K."/>
            <person name="Morin E."/>
            <person name="Salamov A."/>
            <person name="Lipzen A."/>
            <person name="Mereny Z."/>
            <person name="Hegedus B."/>
            <person name="Baldrian P."/>
            <person name="Stursova M."/>
            <person name="Weitz H."/>
            <person name="Taylor A."/>
            <person name="Grigoriev I.V."/>
            <person name="Nagy L.G."/>
            <person name="Martin F."/>
            <person name="Kauserud H."/>
        </authorList>
    </citation>
    <scope>NUCLEOTIDE SEQUENCE</scope>
    <source>
        <strain evidence="1">CBHHK188m</strain>
    </source>
</reference>
<protein>
    <submittedName>
        <fullName evidence="1">Uncharacterized protein</fullName>
    </submittedName>
</protein>
<evidence type="ECO:0000313" key="2">
    <source>
        <dbReference type="Proteomes" id="UP001215280"/>
    </source>
</evidence>
<dbReference type="Proteomes" id="UP001215280">
    <property type="component" value="Unassembled WGS sequence"/>
</dbReference>
<accession>A0AAD7NNN9</accession>
<gene>
    <name evidence="1" type="ORF">DFH07DRAFT_1006818</name>
</gene>
<name>A0AAD7NNN9_9AGAR</name>
<evidence type="ECO:0000313" key="1">
    <source>
        <dbReference type="EMBL" id="KAJ7769109.1"/>
    </source>
</evidence>
<sequence>MVAKMPGLKHWKSWIRILAVTLEAARGKTLLLLWCRCLSLQVLCRPTLTFSELPQERSFSHSRARPRLSVPIAELQARRHRGLHGRQNATEIKLAAGSTRMMFESHSSSSDDQFRRLAEEIAAMPTGATRVEREEERGFGSFLELRPYILGKVSCPQHNP</sequence>